<proteinExistence type="predicted"/>
<dbReference type="SUPFAM" id="SSF56214">
    <property type="entry name" value="4'-phosphopantetheinyl transferase"/>
    <property type="match status" value="1"/>
</dbReference>
<evidence type="ECO:0000256" key="1">
    <source>
        <dbReference type="ARBA" id="ARBA00013172"/>
    </source>
</evidence>
<dbReference type="GO" id="GO:0008897">
    <property type="term" value="F:holo-[acyl-carrier-protein] synthase activity"/>
    <property type="evidence" value="ECO:0007669"/>
    <property type="project" value="UniProtKB-EC"/>
</dbReference>
<dbReference type="Proteomes" id="UP000237347">
    <property type="component" value="Unassembled WGS sequence"/>
</dbReference>
<evidence type="ECO:0000313" key="2">
    <source>
        <dbReference type="EMBL" id="KAK7832462.1"/>
    </source>
</evidence>
<dbReference type="GO" id="GO:0005829">
    <property type="term" value="C:cytosol"/>
    <property type="evidence" value="ECO:0007669"/>
    <property type="project" value="TreeGrafter"/>
</dbReference>
<reference evidence="2 3" key="1">
    <citation type="journal article" date="2018" name="Sci. Data">
        <title>The draft genome sequence of cork oak.</title>
        <authorList>
            <person name="Ramos A.M."/>
            <person name="Usie A."/>
            <person name="Barbosa P."/>
            <person name="Barros P.M."/>
            <person name="Capote T."/>
            <person name="Chaves I."/>
            <person name="Simoes F."/>
            <person name="Abreu I."/>
            <person name="Carrasquinho I."/>
            <person name="Faro C."/>
            <person name="Guimaraes J.B."/>
            <person name="Mendonca D."/>
            <person name="Nobrega F."/>
            <person name="Rodrigues L."/>
            <person name="Saibo N.J.M."/>
            <person name="Varela M.C."/>
            <person name="Egas C."/>
            <person name="Matos J."/>
            <person name="Miguel C.M."/>
            <person name="Oliveira M.M."/>
            <person name="Ricardo C.P."/>
            <person name="Goncalves S."/>
        </authorList>
    </citation>
    <scope>NUCLEOTIDE SEQUENCE [LARGE SCALE GENOMIC DNA]</scope>
    <source>
        <strain evidence="3">cv. HL8</strain>
    </source>
</reference>
<protein>
    <recommendedName>
        <fullName evidence="1">holo-[acyl-carrier-protein] synthase</fullName>
        <ecNumber evidence="1">2.7.8.7</ecNumber>
    </recommendedName>
</protein>
<gene>
    <name evidence="2" type="ORF">CFP56_026561</name>
</gene>
<dbReference type="Gene3D" id="3.90.470.20">
    <property type="entry name" value="4'-phosphopantetheinyl transferase domain"/>
    <property type="match status" value="1"/>
</dbReference>
<evidence type="ECO:0000313" key="3">
    <source>
        <dbReference type="Proteomes" id="UP000237347"/>
    </source>
</evidence>
<dbReference type="GO" id="GO:0019878">
    <property type="term" value="P:lysine biosynthetic process via aminoadipic acid"/>
    <property type="evidence" value="ECO:0007669"/>
    <property type="project" value="TreeGrafter"/>
</dbReference>
<name>A0AAW0K082_QUESU</name>
<dbReference type="EMBL" id="PKMF04000425">
    <property type="protein sequence ID" value="KAK7832462.1"/>
    <property type="molecule type" value="Genomic_DNA"/>
</dbReference>
<accession>A0AAW0K082</accession>
<dbReference type="InterPro" id="IPR050559">
    <property type="entry name" value="P-Pant_transferase_sf"/>
</dbReference>
<dbReference type="GO" id="GO:0000287">
    <property type="term" value="F:magnesium ion binding"/>
    <property type="evidence" value="ECO:0007669"/>
    <property type="project" value="InterPro"/>
</dbReference>
<dbReference type="PANTHER" id="PTHR12215:SF15">
    <property type="entry name" value="4'-PHOSPHOPANTETHEINYL TRANSFERASE SUPERFAMILY-RELATED"/>
    <property type="match status" value="1"/>
</dbReference>
<keyword evidence="3" id="KW-1185">Reference proteome</keyword>
<sequence length="185" mass="20897">MDLLKNLSTVASAPAVSFSSLFNSARDLQPWQFEAKERETHLWYILPNEVKNANLLNQYLEILSPCEKENVFCMCGDQLQRRALLAHALVRTTIARCIFFDLNVAQSEWQPRLCFIKILSYIHVEWQDVDGSHLAPLHFNISHTSSIIACGVTVNSTVSFLNSTVLNPSSFKGETSTEHPTLKCL</sequence>
<organism evidence="2 3">
    <name type="scientific">Quercus suber</name>
    <name type="common">Cork oak</name>
    <dbReference type="NCBI Taxonomy" id="58331"/>
    <lineage>
        <taxon>Eukaryota</taxon>
        <taxon>Viridiplantae</taxon>
        <taxon>Streptophyta</taxon>
        <taxon>Embryophyta</taxon>
        <taxon>Tracheophyta</taxon>
        <taxon>Spermatophyta</taxon>
        <taxon>Magnoliopsida</taxon>
        <taxon>eudicotyledons</taxon>
        <taxon>Gunneridae</taxon>
        <taxon>Pentapetalae</taxon>
        <taxon>rosids</taxon>
        <taxon>fabids</taxon>
        <taxon>Fagales</taxon>
        <taxon>Fagaceae</taxon>
        <taxon>Quercus</taxon>
    </lineage>
</organism>
<dbReference type="AlphaFoldDB" id="A0AAW0K082"/>
<dbReference type="InterPro" id="IPR037143">
    <property type="entry name" value="4-PPantetheinyl_Trfase_dom_sf"/>
</dbReference>
<comment type="caution">
    <text evidence="2">The sequence shown here is derived from an EMBL/GenBank/DDBJ whole genome shotgun (WGS) entry which is preliminary data.</text>
</comment>
<dbReference type="PANTHER" id="PTHR12215">
    <property type="entry name" value="PHOSPHOPANTETHEINE TRANSFERASE"/>
    <property type="match status" value="1"/>
</dbReference>
<dbReference type="EC" id="2.7.8.7" evidence="1"/>